<feature type="signal peptide" evidence="2">
    <location>
        <begin position="1"/>
        <end position="20"/>
    </location>
</feature>
<feature type="compositionally biased region" description="Polar residues" evidence="1">
    <location>
        <begin position="51"/>
        <end position="65"/>
    </location>
</feature>
<dbReference type="InterPro" id="IPR046576">
    <property type="entry name" value="DUF6636"/>
</dbReference>
<proteinExistence type="predicted"/>
<feature type="chain" id="PRO_5039168893" evidence="2">
    <location>
        <begin position="21"/>
        <end position="223"/>
    </location>
</feature>
<protein>
    <submittedName>
        <fullName evidence="3">Uncharacterized protein</fullName>
    </submittedName>
</protein>
<dbReference type="AlphaFoldDB" id="A0A857L3Q4"/>
<evidence type="ECO:0000313" key="3">
    <source>
        <dbReference type="EMBL" id="QHN41613.1"/>
    </source>
</evidence>
<evidence type="ECO:0000256" key="2">
    <source>
        <dbReference type="SAM" id="SignalP"/>
    </source>
</evidence>
<dbReference type="Pfam" id="PF20341">
    <property type="entry name" value="DUF6636"/>
    <property type="match status" value="1"/>
</dbReference>
<name>A0A857L3Q4_9ACTN</name>
<organism evidence="3">
    <name type="scientific">Gordonia amarae</name>
    <dbReference type="NCBI Taxonomy" id="36821"/>
    <lineage>
        <taxon>Bacteria</taxon>
        <taxon>Bacillati</taxon>
        <taxon>Actinomycetota</taxon>
        <taxon>Actinomycetes</taxon>
        <taxon>Mycobacteriales</taxon>
        <taxon>Gordoniaceae</taxon>
        <taxon>Gordonia</taxon>
    </lineage>
</organism>
<sequence>MNNRTIRAALLGVVVVPVVAALVTGCSSDDEPSTSAMSTVTVTRSADAAAPSNTSSDGGSLSGPNTDAPGTGDDAAPVVTTDAPGSSDEGFTAADPARYRADSTGGDVAFVSPTLNIWCRLGQARYTAGCQAKYAPIPAGADCKGTADYPLSTLSKGFFLEGDKVTPSCFNQGIFTSSERHVLPYGYSISAHGYTCYSRSTGVTCKTPSGRGFVLSMQEARTF</sequence>
<gene>
    <name evidence="3" type="ORF">GII30_22815</name>
</gene>
<accession>A0A857L3Q4</accession>
<dbReference type="EMBL" id="CP045810">
    <property type="protein sequence ID" value="QHN41613.1"/>
    <property type="molecule type" value="Genomic_DNA"/>
</dbReference>
<reference evidence="3" key="1">
    <citation type="journal article" date="2021" name="Nat. Microbiol.">
        <title>Cocultivation of an ultrasmall environmental parasitic bacterium with lytic ability against bacteria associated with wastewater foams.</title>
        <authorList>
            <person name="Batinovic S."/>
            <person name="Rose J.J.A."/>
            <person name="Ratcliffe J."/>
            <person name="Seviour R.J."/>
            <person name="Petrovski S."/>
        </authorList>
    </citation>
    <scope>NUCLEOTIDE SEQUENCE</scope>
    <source>
        <strain evidence="3">CON44</strain>
    </source>
</reference>
<keyword evidence="2" id="KW-0732">Signal</keyword>
<evidence type="ECO:0000256" key="1">
    <source>
        <dbReference type="SAM" id="MobiDB-lite"/>
    </source>
</evidence>
<dbReference type="RefSeq" id="WP_005190708.1">
    <property type="nucleotide sequence ID" value="NZ_CP045804.1"/>
</dbReference>
<feature type="region of interest" description="Disordered" evidence="1">
    <location>
        <begin position="46"/>
        <end position="98"/>
    </location>
</feature>
<dbReference type="PROSITE" id="PS51257">
    <property type="entry name" value="PROKAR_LIPOPROTEIN"/>
    <property type="match status" value="1"/>
</dbReference>